<sequence>MFRPSSLLCSTCNSTDVASSSYYSSPAGDDQGSSSRALLVVNGAIDKDLFVASLRRDLSAEPSRSPLLSTTSAMVVSTTEEQASQNGRCYEGDHFGQRLLRKCCGVASKVIQLDQLRYYELLLVYEFMAKGSLENHLFSVHAKKSVATLQFVAWPLVRDIRQHDNNKQEWSDEELKKLYETHERLLDFVSLFCFVPRAKYLPLGPTSSPVTNGCDVLHCPQALVHAVGSMPRLSQANMFLIEMRQAALEERTKRYFMQRLTWENKYRERVQSAIQKCNAGEKRRLGLLESEKRRVQSRLLQIQLAVKTASNQRKSERSKLNEQLEEKLQKQAARELGKSRVYIGVPFIAEWVRDKGHHIKSQVNAASAFGKAMLHTIGYIYVWQAARELGKSRVYIWGFQQLDKGAKVVAGSGLIQAGGLAAELDGDGVRDLPAVSCTNDLWSKKGNWKGPLEKKIINN</sequence>
<dbReference type="PANTHER" id="PTHR48151:SF3">
    <property type="entry name" value="SH3 DOMAIN-CONTAINING PROTEIN"/>
    <property type="match status" value="1"/>
</dbReference>
<dbReference type="ExpressionAtlas" id="A0A1D6F173">
    <property type="expression patterns" value="baseline and differential"/>
</dbReference>
<name>A0A1D6F173_MAIZE</name>
<gene>
    <name evidence="1" type="ORF">ZEAMMB73_Zm00001d006842</name>
</gene>
<organism evidence="1">
    <name type="scientific">Zea mays</name>
    <name type="common">Maize</name>
    <dbReference type="NCBI Taxonomy" id="4577"/>
    <lineage>
        <taxon>Eukaryota</taxon>
        <taxon>Viridiplantae</taxon>
        <taxon>Streptophyta</taxon>
        <taxon>Embryophyta</taxon>
        <taxon>Tracheophyta</taxon>
        <taxon>Spermatophyta</taxon>
        <taxon>Magnoliopsida</taxon>
        <taxon>Liliopsida</taxon>
        <taxon>Poales</taxon>
        <taxon>Poaceae</taxon>
        <taxon>PACMAD clade</taxon>
        <taxon>Panicoideae</taxon>
        <taxon>Andropogonodae</taxon>
        <taxon>Andropogoneae</taxon>
        <taxon>Tripsacinae</taxon>
        <taxon>Zea</taxon>
    </lineage>
</organism>
<accession>A0A1D6F173</accession>
<dbReference type="PANTHER" id="PTHR48151">
    <property type="entry name" value="SH3 DOMAIN-CONTAINING PROTEIN"/>
    <property type="match status" value="1"/>
</dbReference>
<dbReference type="InterPro" id="IPR053296">
    <property type="entry name" value="TSET_member_tstB"/>
</dbReference>
<proteinExistence type="predicted"/>
<dbReference type="AlphaFoldDB" id="A0A1D6F173"/>
<evidence type="ECO:0000313" key="1">
    <source>
        <dbReference type="EMBL" id="ONM25219.1"/>
    </source>
</evidence>
<dbReference type="EMBL" id="CM007648">
    <property type="protein sequence ID" value="ONM25219.1"/>
    <property type="molecule type" value="Genomic_DNA"/>
</dbReference>
<reference evidence="1" key="1">
    <citation type="submission" date="2015-12" db="EMBL/GenBank/DDBJ databases">
        <title>Update maize B73 reference genome by single molecule sequencing technologies.</title>
        <authorList>
            <consortium name="Maize Genome Sequencing Project"/>
            <person name="Ware D."/>
        </authorList>
    </citation>
    <scope>NUCLEOTIDE SEQUENCE [LARGE SCALE GENOMIC DNA]</scope>
    <source>
        <tissue evidence="1">Seedling</tissue>
    </source>
</reference>
<protein>
    <submittedName>
        <fullName evidence="1">Uncharacterized protein</fullName>
    </submittedName>
</protein>